<name>A0A146LMI4_LYGHE</name>
<reference evidence="1" key="1">
    <citation type="journal article" date="2016" name="Gigascience">
        <title>De novo construction of an expanded transcriptome assembly for the western tarnished plant bug, Lygus hesperus.</title>
        <authorList>
            <person name="Tassone E.E."/>
            <person name="Geib S.M."/>
            <person name="Hall B."/>
            <person name="Fabrick J.A."/>
            <person name="Brent C.S."/>
            <person name="Hull J.J."/>
        </authorList>
    </citation>
    <scope>NUCLEOTIDE SEQUENCE</scope>
</reference>
<dbReference type="PANTHER" id="PTHR35615">
    <property type="entry name" value="PRESENT IN THE OUTER MITOCHONDRIAL MEMBRANE PROTEOME 22-RELATED"/>
    <property type="match status" value="1"/>
</dbReference>
<gene>
    <name evidence="1" type="ORF">g.98815</name>
</gene>
<proteinExistence type="predicted"/>
<protein>
    <submittedName>
        <fullName evidence="1">Uncharacterized protein</fullName>
    </submittedName>
</protein>
<accession>A0A146LMI4</accession>
<dbReference type="AlphaFoldDB" id="A0A146LMI4"/>
<sequence>TTSTTTTTDAAFSSTNDAKQHKRLNNIAQDKDVLVCSLTTTFVGSQVNIYDDVIFSDNSMTHALFHHALGGPCFTIALLGLSARETRAHEMLVSMDLLGNVINRVPRPGSVR</sequence>
<dbReference type="PANTHER" id="PTHR35615:SF6">
    <property type="entry name" value="KINESIN MOTOR DOMAIN-CONTAINING PROTEIN"/>
    <property type="match status" value="1"/>
</dbReference>
<evidence type="ECO:0000313" key="1">
    <source>
        <dbReference type="EMBL" id="JAQ09128.1"/>
    </source>
</evidence>
<organism evidence="1">
    <name type="scientific">Lygus hesperus</name>
    <name type="common">Western plant bug</name>
    <dbReference type="NCBI Taxonomy" id="30085"/>
    <lineage>
        <taxon>Eukaryota</taxon>
        <taxon>Metazoa</taxon>
        <taxon>Ecdysozoa</taxon>
        <taxon>Arthropoda</taxon>
        <taxon>Hexapoda</taxon>
        <taxon>Insecta</taxon>
        <taxon>Pterygota</taxon>
        <taxon>Neoptera</taxon>
        <taxon>Paraneoptera</taxon>
        <taxon>Hemiptera</taxon>
        <taxon>Heteroptera</taxon>
        <taxon>Panheteroptera</taxon>
        <taxon>Cimicomorpha</taxon>
        <taxon>Miridae</taxon>
        <taxon>Mirini</taxon>
        <taxon>Lygus</taxon>
    </lineage>
</organism>
<feature type="non-terminal residue" evidence="1">
    <location>
        <position position="1"/>
    </location>
</feature>
<dbReference type="EMBL" id="GDHC01009501">
    <property type="protein sequence ID" value="JAQ09128.1"/>
    <property type="molecule type" value="Transcribed_RNA"/>
</dbReference>